<dbReference type="SMART" id="SM00028">
    <property type="entry name" value="TPR"/>
    <property type="match status" value="7"/>
</dbReference>
<dbReference type="PANTHER" id="PTHR12558:SF36">
    <property type="entry name" value="ANAPHASE-PROMOTING COMPLEX SUBUNIT 7"/>
    <property type="match status" value="1"/>
</dbReference>
<organism evidence="4 5">
    <name type="scientific">Mycoemilia scoparia</name>
    <dbReference type="NCBI Taxonomy" id="417184"/>
    <lineage>
        <taxon>Eukaryota</taxon>
        <taxon>Fungi</taxon>
        <taxon>Fungi incertae sedis</taxon>
        <taxon>Zoopagomycota</taxon>
        <taxon>Kickxellomycotina</taxon>
        <taxon>Kickxellomycetes</taxon>
        <taxon>Kickxellales</taxon>
        <taxon>Kickxellaceae</taxon>
        <taxon>Mycoemilia</taxon>
    </lineage>
</organism>
<feature type="repeat" description="TPR" evidence="2">
    <location>
        <begin position="256"/>
        <end position="289"/>
    </location>
</feature>
<evidence type="ECO:0008006" key="6">
    <source>
        <dbReference type="Google" id="ProtNLM"/>
    </source>
</evidence>
<dbReference type="EMBL" id="JANBPU010000030">
    <property type="protein sequence ID" value="KAJ1919246.1"/>
    <property type="molecule type" value="Genomic_DNA"/>
</dbReference>
<dbReference type="GO" id="GO:0051301">
    <property type="term" value="P:cell division"/>
    <property type="evidence" value="ECO:0007669"/>
    <property type="project" value="TreeGrafter"/>
</dbReference>
<evidence type="ECO:0000256" key="1">
    <source>
        <dbReference type="ARBA" id="ARBA00022803"/>
    </source>
</evidence>
<evidence type="ECO:0000256" key="3">
    <source>
        <dbReference type="SAM" id="MobiDB-lite"/>
    </source>
</evidence>
<reference evidence="4" key="1">
    <citation type="submission" date="2022-07" db="EMBL/GenBank/DDBJ databases">
        <title>Phylogenomic reconstructions and comparative analyses of Kickxellomycotina fungi.</title>
        <authorList>
            <person name="Reynolds N.K."/>
            <person name="Stajich J.E."/>
            <person name="Barry K."/>
            <person name="Grigoriev I.V."/>
            <person name="Crous P."/>
            <person name="Smith M.E."/>
        </authorList>
    </citation>
    <scope>NUCLEOTIDE SEQUENCE</scope>
    <source>
        <strain evidence="4">NBRC 100468</strain>
    </source>
</reference>
<dbReference type="InterPro" id="IPR019734">
    <property type="entry name" value="TPR_rpt"/>
</dbReference>
<dbReference type="Gene3D" id="1.25.40.10">
    <property type="entry name" value="Tetratricopeptide repeat domain"/>
    <property type="match status" value="1"/>
</dbReference>
<feature type="region of interest" description="Disordered" evidence="3">
    <location>
        <begin position="429"/>
        <end position="524"/>
    </location>
</feature>
<dbReference type="GO" id="GO:0045842">
    <property type="term" value="P:positive regulation of mitotic metaphase/anaphase transition"/>
    <property type="evidence" value="ECO:0007669"/>
    <property type="project" value="TreeGrafter"/>
</dbReference>
<dbReference type="GO" id="GO:0016567">
    <property type="term" value="P:protein ubiquitination"/>
    <property type="evidence" value="ECO:0007669"/>
    <property type="project" value="TreeGrafter"/>
</dbReference>
<dbReference type="Pfam" id="PF13432">
    <property type="entry name" value="TPR_16"/>
    <property type="match status" value="1"/>
</dbReference>
<proteinExistence type="predicted"/>
<dbReference type="Pfam" id="PF13181">
    <property type="entry name" value="TPR_8"/>
    <property type="match status" value="1"/>
</dbReference>
<dbReference type="GO" id="GO:0005680">
    <property type="term" value="C:anaphase-promoting complex"/>
    <property type="evidence" value="ECO:0007669"/>
    <property type="project" value="TreeGrafter"/>
</dbReference>
<dbReference type="OrthoDB" id="308440at2759"/>
<keyword evidence="1 2" id="KW-0802">TPR repeat</keyword>
<feature type="compositionally biased region" description="Basic and acidic residues" evidence="3">
    <location>
        <begin position="429"/>
        <end position="439"/>
    </location>
</feature>
<feature type="compositionally biased region" description="Acidic residues" evidence="3">
    <location>
        <begin position="440"/>
        <end position="475"/>
    </location>
</feature>
<gene>
    <name evidence="4" type="ORF">H4219_002097</name>
</gene>
<dbReference type="PANTHER" id="PTHR12558">
    <property type="entry name" value="CELL DIVISION CYCLE 16,23,27"/>
    <property type="match status" value="1"/>
</dbReference>
<sequence length="524" mass="59014">MKQVLTKSMLSIDQKTVSTGMLSLVAREMAEMRYKLKEFDKCLSQLKCIPESNRTVGDWRMLALCHKEHGNISESAACYRQVLKLCPDAVEAFSAINIADGTSTCPAPHLPPGSSKLDMIAKAYESARAEMYQLNYQKAIRYFKAIVKQHPSNARVVALIGTCYFQLGQMENAMAFYLRARKINPKLMSEMDKYANLLQLQGHSDILQRLSDELLRIDYDKPEGWIAAARYFQLKGELKDALAMIWKAQALNVSHAEAYYAEGNIHMQLEQSLEALESFRQAHIISRDAKTYKGLLESYILLSRYKDALVLAKDVVDLMPKNAGALTMVGLVLSHSPDSYDKAVRILKSALEIDIRCSDAVAALASLYVSNEHLDKAISLIESSLPYNDTDVMHTRFADVLTLDNQLEKATIHYKNALSINPSNERAKLGLDRVDRMMNPEDDEDDEDDDDEEEEEEEEAEDAGDVLEAELEDPFSEGIHQHDGMDLNDDELALADGPDGFDHGHDDMEPEYYDQSSFSNPSNW</sequence>
<evidence type="ECO:0000313" key="5">
    <source>
        <dbReference type="Proteomes" id="UP001150538"/>
    </source>
</evidence>
<name>A0A9W8DUI1_9FUNG</name>
<comment type="caution">
    <text evidence="4">The sequence shown here is derived from an EMBL/GenBank/DDBJ whole genome shotgun (WGS) entry which is preliminary data.</text>
</comment>
<evidence type="ECO:0000256" key="2">
    <source>
        <dbReference type="PROSITE-ProRule" id="PRU00339"/>
    </source>
</evidence>
<dbReference type="PROSITE" id="PS50005">
    <property type="entry name" value="TPR"/>
    <property type="match status" value="2"/>
</dbReference>
<protein>
    <recommendedName>
        <fullName evidence="6">Anaphase-promoting complex subunit 7</fullName>
    </recommendedName>
</protein>
<dbReference type="SUPFAM" id="SSF48452">
    <property type="entry name" value="TPR-like"/>
    <property type="match status" value="2"/>
</dbReference>
<keyword evidence="5" id="KW-1185">Reference proteome</keyword>
<accession>A0A9W8DUI1</accession>
<dbReference type="Proteomes" id="UP001150538">
    <property type="component" value="Unassembled WGS sequence"/>
</dbReference>
<feature type="repeat" description="TPR" evidence="2">
    <location>
        <begin position="154"/>
        <end position="187"/>
    </location>
</feature>
<dbReference type="AlphaFoldDB" id="A0A9W8DUI1"/>
<dbReference type="InterPro" id="IPR011990">
    <property type="entry name" value="TPR-like_helical_dom_sf"/>
</dbReference>
<evidence type="ECO:0000313" key="4">
    <source>
        <dbReference type="EMBL" id="KAJ1919246.1"/>
    </source>
</evidence>
<feature type="compositionally biased region" description="Polar residues" evidence="3">
    <location>
        <begin position="514"/>
        <end position="524"/>
    </location>
</feature>